<feature type="transmembrane region" description="Helical" evidence="1">
    <location>
        <begin position="256"/>
        <end position="278"/>
    </location>
</feature>
<accession>A0A8E5MJC8</accession>
<dbReference type="InterPro" id="IPR012349">
    <property type="entry name" value="Split_barrel_FMN-bd"/>
</dbReference>
<dbReference type="AlphaFoldDB" id="A0A8E5MJC8"/>
<keyword evidence="1" id="KW-0472">Membrane</keyword>
<reference evidence="2" key="1">
    <citation type="submission" date="2020-03" db="EMBL/GenBank/DDBJ databases">
        <title>A mixture of massive structural variations and highly conserved coding sequences in Ustilaginoidea virens genome.</title>
        <authorList>
            <person name="Zhang K."/>
            <person name="Zhao Z."/>
            <person name="Zhang Z."/>
            <person name="Li Y."/>
            <person name="Hsiang T."/>
            <person name="Sun W."/>
        </authorList>
    </citation>
    <scope>NUCLEOTIDE SEQUENCE</scope>
    <source>
        <strain evidence="2">UV-8b</strain>
    </source>
</reference>
<gene>
    <name evidence="2" type="ORF">UV8b_06157</name>
</gene>
<dbReference type="GeneID" id="66066934"/>
<name>A0A8E5MJC8_USTVR</name>
<organism evidence="2 3">
    <name type="scientific">Ustilaginoidea virens</name>
    <name type="common">Rice false smut fungus</name>
    <name type="synonym">Villosiclava virens</name>
    <dbReference type="NCBI Taxonomy" id="1159556"/>
    <lineage>
        <taxon>Eukaryota</taxon>
        <taxon>Fungi</taxon>
        <taxon>Dikarya</taxon>
        <taxon>Ascomycota</taxon>
        <taxon>Pezizomycotina</taxon>
        <taxon>Sordariomycetes</taxon>
        <taxon>Hypocreomycetidae</taxon>
        <taxon>Hypocreales</taxon>
        <taxon>Clavicipitaceae</taxon>
        <taxon>Ustilaginoidea</taxon>
    </lineage>
</organism>
<keyword evidence="1" id="KW-0812">Transmembrane</keyword>
<evidence type="ECO:0008006" key="4">
    <source>
        <dbReference type="Google" id="ProtNLM"/>
    </source>
</evidence>
<evidence type="ECO:0000313" key="2">
    <source>
        <dbReference type="EMBL" id="QUC21916.1"/>
    </source>
</evidence>
<evidence type="ECO:0000313" key="3">
    <source>
        <dbReference type="Proteomes" id="UP000027002"/>
    </source>
</evidence>
<proteinExistence type="predicted"/>
<dbReference type="Gene3D" id="2.30.110.10">
    <property type="entry name" value="Electron Transport, Fmn-binding Protein, Chain A"/>
    <property type="match status" value="1"/>
</dbReference>
<dbReference type="PANTHER" id="PTHR39336:SF1">
    <property type="entry name" value="PYRIDOXAMINE PHOSPHATE OXIDASE FAMILY PROTEIN (AFU_ORTHOLOGUE AFUA_6G11440)"/>
    <property type="match status" value="1"/>
</dbReference>
<protein>
    <recommendedName>
        <fullName evidence="4">Pyridoxamine phosphate oxidase family protein</fullName>
    </recommendedName>
</protein>
<dbReference type="PANTHER" id="PTHR39336">
    <property type="entry name" value="PYRIDOXAMINE PHOSPHATE OXIDASE FAMILY PROTEIN (AFU_ORTHOLOGUE AFUA_6G11440)"/>
    <property type="match status" value="1"/>
</dbReference>
<dbReference type="OrthoDB" id="539398at2759"/>
<dbReference type="KEGG" id="uvi:66066934"/>
<evidence type="ECO:0000256" key="1">
    <source>
        <dbReference type="SAM" id="Phobius"/>
    </source>
</evidence>
<sequence>MKLLPCLPDDLAAWAQRQPIFFTASAGKHARHVNVSPKGMADTHFAVLSPTRCAYVDRTGSGCETVAHAYENGRLSLLFVSFGEAPRIMRLFCRASVVEYDDARFPRLVGQIAAGRPEAFQGARAVIVADIFEVQTSCGYGVPRVKRALYKPGDDRGGEDGAARDVERILRAGPFGTADGGGDLDERCVFETRPTLDHWAGRMADGNAIQKYQRENNSASIDGLPGLKAGRRDAGQRLWLADLAAWAKRVAADKEALGVGFLAGVLLFAVLDLAKALVN</sequence>
<keyword evidence="3" id="KW-1185">Reference proteome</keyword>
<keyword evidence="1" id="KW-1133">Transmembrane helix</keyword>
<dbReference type="RefSeq" id="XP_042999589.1">
    <property type="nucleotide sequence ID" value="XM_043143654.1"/>
</dbReference>
<dbReference type="EMBL" id="CP072757">
    <property type="protein sequence ID" value="QUC21916.1"/>
    <property type="molecule type" value="Genomic_DNA"/>
</dbReference>
<dbReference type="Proteomes" id="UP000027002">
    <property type="component" value="Chromosome 5"/>
</dbReference>